<evidence type="ECO:0000256" key="1">
    <source>
        <dbReference type="SAM" id="Phobius"/>
    </source>
</evidence>
<dbReference type="GO" id="GO:0005886">
    <property type="term" value="C:plasma membrane"/>
    <property type="evidence" value="ECO:0007669"/>
    <property type="project" value="InterPro"/>
</dbReference>
<dbReference type="GO" id="GO:0032185">
    <property type="term" value="P:septin cytoskeleton organization"/>
    <property type="evidence" value="ECO:0007669"/>
    <property type="project" value="TreeGrafter"/>
</dbReference>
<keyword evidence="3" id="KW-1185">Reference proteome</keyword>
<dbReference type="GO" id="GO:0031505">
    <property type="term" value="P:fungal-type cell wall organization"/>
    <property type="evidence" value="ECO:0007669"/>
    <property type="project" value="TreeGrafter"/>
</dbReference>
<dbReference type="GO" id="GO:0045121">
    <property type="term" value="C:membrane raft"/>
    <property type="evidence" value="ECO:0007669"/>
    <property type="project" value="TreeGrafter"/>
</dbReference>
<protein>
    <submittedName>
        <fullName evidence="2">SUR7-domain-containing protein</fullName>
    </submittedName>
</protein>
<accession>A0A4S2MLQ4</accession>
<dbReference type="Pfam" id="PF06687">
    <property type="entry name" value="SUR7"/>
    <property type="match status" value="1"/>
</dbReference>
<evidence type="ECO:0000313" key="3">
    <source>
        <dbReference type="Proteomes" id="UP000298138"/>
    </source>
</evidence>
<reference evidence="2 3" key="1">
    <citation type="submission" date="2019-04" db="EMBL/GenBank/DDBJ databases">
        <title>Comparative genomics and transcriptomics to analyze fruiting body development in filamentous ascomycetes.</title>
        <authorList>
            <consortium name="DOE Joint Genome Institute"/>
            <person name="Lutkenhaus R."/>
            <person name="Traeger S."/>
            <person name="Breuer J."/>
            <person name="Kuo A."/>
            <person name="Lipzen A."/>
            <person name="Pangilinan J."/>
            <person name="Dilworth D."/>
            <person name="Sandor L."/>
            <person name="Poggeler S."/>
            <person name="Barry K."/>
            <person name="Grigoriev I.V."/>
            <person name="Nowrousian M."/>
        </authorList>
    </citation>
    <scope>NUCLEOTIDE SEQUENCE [LARGE SCALE GENOMIC DNA]</scope>
    <source>
        <strain evidence="2 3">CBS 389.68</strain>
    </source>
</reference>
<dbReference type="OrthoDB" id="5419460at2759"/>
<dbReference type="GO" id="GO:0030866">
    <property type="term" value="P:cortical actin cytoskeleton organization"/>
    <property type="evidence" value="ECO:0007669"/>
    <property type="project" value="TreeGrafter"/>
</dbReference>
<dbReference type="EMBL" id="ML220146">
    <property type="protein sequence ID" value="TGZ77991.1"/>
    <property type="molecule type" value="Genomic_DNA"/>
</dbReference>
<feature type="transmembrane region" description="Helical" evidence="1">
    <location>
        <begin position="12"/>
        <end position="36"/>
    </location>
</feature>
<dbReference type="PANTHER" id="PTHR36414:SF1">
    <property type="entry name" value="PROTEIN SUR7"/>
    <property type="match status" value="1"/>
</dbReference>
<dbReference type="InterPro" id="IPR009571">
    <property type="entry name" value="SUR7/Rim9-like_fungi"/>
</dbReference>
<gene>
    <name evidence="2" type="ORF">EX30DRAFT_169143</name>
</gene>
<dbReference type="InParanoid" id="A0A4S2MLQ4"/>
<evidence type="ECO:0000313" key="2">
    <source>
        <dbReference type="EMBL" id="TGZ77991.1"/>
    </source>
</evidence>
<dbReference type="PANTHER" id="PTHR36414">
    <property type="entry name" value="PROTEIN SUR7"/>
    <property type="match status" value="1"/>
</dbReference>
<feature type="transmembrane region" description="Helical" evidence="1">
    <location>
        <begin position="119"/>
        <end position="141"/>
    </location>
</feature>
<dbReference type="AlphaFoldDB" id="A0A4S2MLQ4"/>
<proteinExistence type="predicted"/>
<dbReference type="Proteomes" id="UP000298138">
    <property type="component" value="Unassembled WGS sequence"/>
</dbReference>
<name>A0A4S2MLQ4_9PEZI</name>
<dbReference type="GO" id="GO:0006897">
    <property type="term" value="P:endocytosis"/>
    <property type="evidence" value="ECO:0007669"/>
    <property type="project" value="TreeGrafter"/>
</dbReference>
<dbReference type="STRING" id="341454.A0A4S2MLQ4"/>
<keyword evidence="1" id="KW-1133">Transmembrane helix</keyword>
<sequence length="205" mass="23084">MPRKASVFRPILSLCALILLAGSIVLLFLLILAGAFDKYPLNRIFFLQADTNGIPNAPQGIAHWTLYNHCSTNSNGLNINCIPNKAAYPIVPQDNFHTRTNIPNDFFKRRNTFFYLSRFAFAFYLIDIFFASGVYNGSACIPERRPFRTRRSQGNVLHLDHSSAPFPLPPLLHFILRPPPPHPPRPAPLIPLPPWAVIPSPRPPP</sequence>
<keyword evidence="1" id="KW-0472">Membrane</keyword>
<keyword evidence="1" id="KW-0812">Transmembrane</keyword>
<organism evidence="2 3">
    <name type="scientific">Ascodesmis nigricans</name>
    <dbReference type="NCBI Taxonomy" id="341454"/>
    <lineage>
        <taxon>Eukaryota</taxon>
        <taxon>Fungi</taxon>
        <taxon>Dikarya</taxon>
        <taxon>Ascomycota</taxon>
        <taxon>Pezizomycotina</taxon>
        <taxon>Pezizomycetes</taxon>
        <taxon>Pezizales</taxon>
        <taxon>Ascodesmidaceae</taxon>
        <taxon>Ascodesmis</taxon>
    </lineage>
</organism>
<dbReference type="GO" id="GO:0005938">
    <property type="term" value="C:cell cortex"/>
    <property type="evidence" value="ECO:0007669"/>
    <property type="project" value="TreeGrafter"/>
</dbReference>